<dbReference type="InterPro" id="IPR014710">
    <property type="entry name" value="RmlC-like_jellyroll"/>
</dbReference>
<keyword evidence="4" id="KW-1185">Reference proteome</keyword>
<feature type="compositionally biased region" description="Basic and acidic residues" evidence="1">
    <location>
        <begin position="347"/>
        <end position="360"/>
    </location>
</feature>
<evidence type="ECO:0000259" key="2">
    <source>
        <dbReference type="PROSITE" id="PS50042"/>
    </source>
</evidence>
<evidence type="ECO:0000256" key="1">
    <source>
        <dbReference type="SAM" id="MobiDB-lite"/>
    </source>
</evidence>
<dbReference type="PROSITE" id="PS50042">
    <property type="entry name" value="CNMP_BINDING_3"/>
    <property type="match status" value="1"/>
</dbReference>
<protein>
    <recommendedName>
        <fullName evidence="2">Cyclic nucleotide-binding domain-containing protein</fullName>
    </recommendedName>
</protein>
<feature type="domain" description="Cyclic nucleotide-binding" evidence="2">
    <location>
        <begin position="35"/>
        <end position="105"/>
    </location>
</feature>
<accession>A0A5E4R8H3</accession>
<organism evidence="3 4">
    <name type="scientific">Leptidea sinapis</name>
    <dbReference type="NCBI Taxonomy" id="189913"/>
    <lineage>
        <taxon>Eukaryota</taxon>
        <taxon>Metazoa</taxon>
        <taxon>Ecdysozoa</taxon>
        <taxon>Arthropoda</taxon>
        <taxon>Hexapoda</taxon>
        <taxon>Insecta</taxon>
        <taxon>Pterygota</taxon>
        <taxon>Neoptera</taxon>
        <taxon>Endopterygota</taxon>
        <taxon>Lepidoptera</taxon>
        <taxon>Glossata</taxon>
        <taxon>Ditrysia</taxon>
        <taxon>Papilionoidea</taxon>
        <taxon>Pieridae</taxon>
        <taxon>Dismorphiinae</taxon>
        <taxon>Leptidea</taxon>
    </lineage>
</organism>
<dbReference type="AlphaFoldDB" id="A0A5E4R8H3"/>
<evidence type="ECO:0000313" key="4">
    <source>
        <dbReference type="Proteomes" id="UP000324832"/>
    </source>
</evidence>
<sequence length="403" mass="46764">MVYMIYVGEFSNIIQYYSFRSFAYYSKIIELEHPIFRSCEAKFLRQLVGCLQLHTHVKGMYVVKEKEITDSLYIVHTGRVLESTEDRETTRLYFAGETFGTSQILTLCLKDWEHLLDHFPNSRDVIEKSFIRHDDKPDDTSGHHRRRVTIVNDRQSYDNGKDMPEPNNATLNITDPTIKHEHEVTQAFNAKELLNAPESLNEVDLNDDQLINKLDTGRRRSSETPEAFNDALLLNEEEEATEALLAKIESPENNVLENNINSTEPPENDLNKQNLDYSVHLHSVDEYFMERYELPHTSSQADDASEELSNEPTSTMRMKQGFHVRYGETDETVRKSSDEYHELKPIRIHSTESRDDKTLDSDVYPNKNTDIDILSIASNDTYVSESQTDQEKDKIIKKKLKED</sequence>
<dbReference type="Gene3D" id="2.60.120.10">
    <property type="entry name" value="Jelly Rolls"/>
    <property type="match status" value="1"/>
</dbReference>
<dbReference type="InterPro" id="IPR000595">
    <property type="entry name" value="cNMP-bd_dom"/>
</dbReference>
<gene>
    <name evidence="3" type="ORF">LSINAPIS_LOCUS15090</name>
</gene>
<feature type="region of interest" description="Disordered" evidence="1">
    <location>
        <begin position="382"/>
        <end position="403"/>
    </location>
</feature>
<feature type="compositionally biased region" description="Basic and acidic residues" evidence="1">
    <location>
        <begin position="389"/>
        <end position="403"/>
    </location>
</feature>
<dbReference type="Proteomes" id="UP000324832">
    <property type="component" value="Unassembled WGS sequence"/>
</dbReference>
<dbReference type="InterPro" id="IPR018490">
    <property type="entry name" value="cNMP-bd_dom_sf"/>
</dbReference>
<dbReference type="EMBL" id="FZQP02006992">
    <property type="protein sequence ID" value="VVD05592.1"/>
    <property type="molecule type" value="Genomic_DNA"/>
</dbReference>
<dbReference type="SUPFAM" id="SSF51206">
    <property type="entry name" value="cAMP-binding domain-like"/>
    <property type="match status" value="1"/>
</dbReference>
<dbReference type="CDD" id="cd00038">
    <property type="entry name" value="CAP_ED"/>
    <property type="match status" value="1"/>
</dbReference>
<name>A0A5E4R8H3_9NEOP</name>
<feature type="region of interest" description="Disordered" evidence="1">
    <location>
        <begin position="347"/>
        <end position="368"/>
    </location>
</feature>
<evidence type="ECO:0000313" key="3">
    <source>
        <dbReference type="EMBL" id="VVD05592.1"/>
    </source>
</evidence>
<reference evidence="3 4" key="1">
    <citation type="submission" date="2017-07" db="EMBL/GenBank/DDBJ databases">
        <authorList>
            <person name="Talla V."/>
            <person name="Backstrom N."/>
        </authorList>
    </citation>
    <scope>NUCLEOTIDE SEQUENCE [LARGE SCALE GENOMIC DNA]</scope>
</reference>
<proteinExistence type="predicted"/>